<accession>A0A426YJK1</accession>
<gene>
    <name evidence="1" type="ORF">B296_00048503</name>
</gene>
<proteinExistence type="predicted"/>
<reference evidence="1 2" key="1">
    <citation type="journal article" date="2014" name="Agronomy (Basel)">
        <title>A Draft Genome Sequence for Ensete ventricosum, the Drought-Tolerant Tree Against Hunger.</title>
        <authorList>
            <person name="Harrison J."/>
            <person name="Moore K.A."/>
            <person name="Paszkiewicz K."/>
            <person name="Jones T."/>
            <person name="Grant M."/>
            <person name="Ambacheew D."/>
            <person name="Muzemil S."/>
            <person name="Studholme D.J."/>
        </authorList>
    </citation>
    <scope>NUCLEOTIDE SEQUENCE [LARGE SCALE GENOMIC DNA]</scope>
</reference>
<dbReference type="EMBL" id="AMZH03012006">
    <property type="protein sequence ID" value="RRT51837.1"/>
    <property type="molecule type" value="Genomic_DNA"/>
</dbReference>
<dbReference type="Proteomes" id="UP000287651">
    <property type="component" value="Unassembled WGS sequence"/>
</dbReference>
<sequence>MASHEYGKVIRYEQPHHPYARHGERHDGMVRSATAWRVMNTVRTPEPTPESLLIRTSSTLCRRDCEAGGLAHTGLDQRRLAQYI</sequence>
<evidence type="ECO:0000313" key="1">
    <source>
        <dbReference type="EMBL" id="RRT51837.1"/>
    </source>
</evidence>
<evidence type="ECO:0000313" key="2">
    <source>
        <dbReference type="Proteomes" id="UP000287651"/>
    </source>
</evidence>
<name>A0A426YJK1_ENSVE</name>
<organism evidence="1 2">
    <name type="scientific">Ensete ventricosum</name>
    <name type="common">Abyssinian banana</name>
    <name type="synonym">Musa ensete</name>
    <dbReference type="NCBI Taxonomy" id="4639"/>
    <lineage>
        <taxon>Eukaryota</taxon>
        <taxon>Viridiplantae</taxon>
        <taxon>Streptophyta</taxon>
        <taxon>Embryophyta</taxon>
        <taxon>Tracheophyta</taxon>
        <taxon>Spermatophyta</taxon>
        <taxon>Magnoliopsida</taxon>
        <taxon>Liliopsida</taxon>
        <taxon>Zingiberales</taxon>
        <taxon>Musaceae</taxon>
        <taxon>Ensete</taxon>
    </lineage>
</organism>
<protein>
    <submittedName>
        <fullName evidence="1">Uncharacterized protein</fullName>
    </submittedName>
</protein>
<dbReference type="AlphaFoldDB" id="A0A426YJK1"/>
<comment type="caution">
    <text evidence="1">The sequence shown here is derived from an EMBL/GenBank/DDBJ whole genome shotgun (WGS) entry which is preliminary data.</text>
</comment>